<reference evidence="2 3" key="1">
    <citation type="submission" date="2017-07" db="EMBL/GenBank/DDBJ databases">
        <title>Genomes of Fischerella (Mastigocladus) sp. strains.</title>
        <authorList>
            <person name="Miller S.R."/>
        </authorList>
    </citation>
    <scope>NUCLEOTIDE SEQUENCE [LARGE SCALE GENOMIC DNA]</scope>
    <source>
        <strain evidence="2 3">CCMEE 5330</strain>
    </source>
</reference>
<feature type="transmembrane region" description="Helical" evidence="1">
    <location>
        <begin position="6"/>
        <end position="26"/>
    </location>
</feature>
<dbReference type="NCBIfam" id="TIGR03165">
    <property type="entry name" value="F1F0_chp_2"/>
    <property type="match status" value="1"/>
</dbReference>
<keyword evidence="1" id="KW-0472">Membrane</keyword>
<keyword evidence="1" id="KW-0812">Transmembrane</keyword>
<organism evidence="2 3">
    <name type="scientific">Fischerella thermalis CCMEE 5330</name>
    <dbReference type="NCBI Taxonomy" id="2019670"/>
    <lineage>
        <taxon>Bacteria</taxon>
        <taxon>Bacillati</taxon>
        <taxon>Cyanobacteriota</taxon>
        <taxon>Cyanophyceae</taxon>
        <taxon>Nostocales</taxon>
        <taxon>Hapalosiphonaceae</taxon>
        <taxon>Fischerella</taxon>
    </lineage>
</organism>
<evidence type="ECO:0000256" key="1">
    <source>
        <dbReference type="SAM" id="Phobius"/>
    </source>
</evidence>
<name>A0A2N6MHX2_9CYAN</name>
<accession>A0A2N6MHX2</accession>
<gene>
    <name evidence="2" type="ORF">CEN41_05980</name>
</gene>
<dbReference type="RefSeq" id="WP_102206524.1">
    <property type="nucleotide sequence ID" value="NZ_NMQI01000126.1"/>
</dbReference>
<dbReference type="EMBL" id="NMQI01000126">
    <property type="protein sequence ID" value="PMB46373.1"/>
    <property type="molecule type" value="Genomic_DNA"/>
</dbReference>
<keyword evidence="1" id="KW-1133">Transmembrane helix</keyword>
<proteinExistence type="predicted"/>
<dbReference type="Proteomes" id="UP000234966">
    <property type="component" value="Unassembled WGS sequence"/>
</dbReference>
<feature type="transmembrane region" description="Helical" evidence="1">
    <location>
        <begin position="38"/>
        <end position="60"/>
    </location>
</feature>
<feature type="transmembrane region" description="Helical" evidence="1">
    <location>
        <begin position="66"/>
        <end position="85"/>
    </location>
</feature>
<protein>
    <submittedName>
        <fullName evidence="2">ATP synthase subunit I</fullName>
    </submittedName>
</protein>
<dbReference type="AlphaFoldDB" id="A0A2N6MHX2"/>
<comment type="caution">
    <text evidence="2">The sequence shown here is derived from an EMBL/GenBank/DDBJ whole genome shotgun (WGS) entry which is preliminary data.</text>
</comment>
<evidence type="ECO:0000313" key="2">
    <source>
        <dbReference type="EMBL" id="PMB46373.1"/>
    </source>
</evidence>
<dbReference type="InterPro" id="IPR017581">
    <property type="entry name" value="AtpR-like"/>
</dbReference>
<dbReference type="Pfam" id="PF12966">
    <property type="entry name" value="AtpR"/>
    <property type="match status" value="1"/>
</dbReference>
<sequence>MNIFHGLLVLPLGFALGIFYFSCLWLTVKRLPRSQHPILLIIGSGVARLGIALLGFYLIAAQQWQFLLIALLGFLLARSLLIARWRPQTRLTDMVWED</sequence>
<evidence type="ECO:0000313" key="3">
    <source>
        <dbReference type="Proteomes" id="UP000234966"/>
    </source>
</evidence>